<dbReference type="SUPFAM" id="SSF51445">
    <property type="entry name" value="(Trans)glycosidases"/>
    <property type="match status" value="1"/>
</dbReference>
<dbReference type="SMART" id="SM01217">
    <property type="entry name" value="Fn3_like"/>
    <property type="match status" value="1"/>
</dbReference>
<dbReference type="InterPro" id="IPR001764">
    <property type="entry name" value="Glyco_hydro_3_N"/>
</dbReference>
<dbReference type="Proteomes" id="UP000434957">
    <property type="component" value="Unassembled WGS sequence"/>
</dbReference>
<dbReference type="AlphaFoldDB" id="A0A6A4BIL6"/>
<evidence type="ECO:0000313" key="8">
    <source>
        <dbReference type="Proteomes" id="UP000429607"/>
    </source>
</evidence>
<evidence type="ECO:0000313" key="5">
    <source>
        <dbReference type="EMBL" id="KAE8964961.1"/>
    </source>
</evidence>
<dbReference type="GO" id="GO:0046556">
    <property type="term" value="F:alpha-L-arabinofuranosidase activity"/>
    <property type="evidence" value="ECO:0007669"/>
    <property type="project" value="TreeGrafter"/>
</dbReference>
<sequence>ATLLTARASPRGSVSSIGLPEYNWGANCVHGVQSTCGTNCPTSFPNPVNLGAIFDPQVVFDMAQVIGWELRALWLEGATENYKDGPHLGLDCWSPNVNINRDPRWGRNTETPSEDPLVNSKYGVAYTRGLQEGKRQDPRFLQAVVTLKHYVAYSYENDGGVNRMQFDALVSPYDFADTYFPAFRSSVVDGKAKGVMCSYNSVNGIPMCANGRLVETLLRDTLGFDGYITSDSGAVEAISDMHHYADSQCEAARLAILAGTDINSGKSYEACLKTLVDDNRLEEEAVNAALRHTLKLRFELGLFDPIDDQPYWNVTPSEVNTAAAKALSLNATRKSLVLLQNNASVLPLQKSVKLAVLGPHAKSKRGLLGNYLGQMCHGDYDEVGCVQTPLDAIRAANGASNTTFAQGCGISENSTAGFDEAVAATKEADAVVLFLGIDKSIEGEVGDRTNIDLPRIQMQLLERVHAVGRPTVVVLINGGVIGAEEIIKRTDALVEAFYPGFFGARAMADVLFGETNPSGKLPVTMYRSDYVEQVEMKSMDMTVYPGRTYRYFKGQPVFPFGWGLSYTTFSLSVDNGANSSSSSNSTVLLGGEVSGAANVTISVVVSNDGEVAGDEVVFAFFRPVSTNASGPATLLNEQLFDYQRVSLEPSGSTVVSFTIQRSTLALWDEEGKLMSLPGSYEVVVSNGVRERLTFSVEVAGGEVVLRDSVQPFPLLENSEIASSVSRNFRDGLLVAGVVYSLFRSA</sequence>
<dbReference type="PANTHER" id="PTHR42721">
    <property type="entry name" value="SUGAR HYDROLASE-RELATED"/>
    <property type="match status" value="1"/>
</dbReference>
<dbReference type="Pfam" id="PF00933">
    <property type="entry name" value="Glyco_hydro_3"/>
    <property type="match status" value="1"/>
</dbReference>
<dbReference type="Pfam" id="PF01915">
    <property type="entry name" value="Glyco_hydro_3_C"/>
    <property type="match status" value="1"/>
</dbReference>
<reference evidence="7 9" key="1">
    <citation type="submission" date="2018-08" db="EMBL/GenBank/DDBJ databases">
        <title>Genomic investigation of the strawberry pathogen Phytophthora fragariae indicates pathogenicity is determined by transcriptional variation in three key races.</title>
        <authorList>
            <person name="Adams T.M."/>
            <person name="Armitage A.D."/>
            <person name="Sobczyk M.K."/>
            <person name="Bates H.J."/>
            <person name="Dunwell J.M."/>
            <person name="Nellist C.F."/>
            <person name="Harrison R.J."/>
        </authorList>
    </citation>
    <scope>NUCLEOTIDE SEQUENCE [LARGE SCALE GENOMIC DNA]</scope>
    <source>
        <strain evidence="6 8">SCRP249</strain>
        <strain evidence="5 10">SCRP324</strain>
        <strain evidence="7 9">SCRP333</strain>
    </source>
</reference>
<dbReference type="InterPro" id="IPR044993">
    <property type="entry name" value="BXL"/>
</dbReference>
<protein>
    <submittedName>
        <fullName evidence="7">Putative exo-1,4-beta-xylosidase</fullName>
    </submittedName>
</protein>
<organism evidence="7 9">
    <name type="scientific">Phytophthora rubi</name>
    <dbReference type="NCBI Taxonomy" id="129364"/>
    <lineage>
        <taxon>Eukaryota</taxon>
        <taxon>Sar</taxon>
        <taxon>Stramenopiles</taxon>
        <taxon>Oomycota</taxon>
        <taxon>Peronosporomycetes</taxon>
        <taxon>Peronosporales</taxon>
        <taxon>Peronosporaceae</taxon>
        <taxon>Phytophthora</taxon>
    </lineage>
</organism>
<evidence type="ECO:0000256" key="3">
    <source>
        <dbReference type="ARBA" id="ARBA00023295"/>
    </source>
</evidence>
<name>A0A6A4BIL6_9STRA</name>
<dbReference type="FunFam" id="3.20.20.300:FF:000015">
    <property type="entry name" value="Glycoside hydrolase, putative"/>
    <property type="match status" value="1"/>
</dbReference>
<dbReference type="Gene3D" id="3.40.50.1700">
    <property type="entry name" value="Glycoside hydrolase family 3 C-terminal domain"/>
    <property type="match status" value="1"/>
</dbReference>
<keyword evidence="1" id="KW-0732">Signal</keyword>
<feature type="domain" description="Fibronectin type III-like" evidence="4">
    <location>
        <begin position="615"/>
        <end position="688"/>
    </location>
</feature>
<dbReference type="Pfam" id="PF14310">
    <property type="entry name" value="Fn3-like"/>
    <property type="match status" value="1"/>
</dbReference>
<keyword evidence="9" id="KW-1185">Reference proteome</keyword>
<evidence type="ECO:0000256" key="1">
    <source>
        <dbReference type="ARBA" id="ARBA00022729"/>
    </source>
</evidence>
<comment type="caution">
    <text evidence="7">The sequence shown here is derived from an EMBL/GenBank/DDBJ whole genome shotgun (WGS) entry which is preliminary data.</text>
</comment>
<dbReference type="SUPFAM" id="SSF52279">
    <property type="entry name" value="Beta-D-glucan exohydrolase, C-terminal domain"/>
    <property type="match status" value="1"/>
</dbReference>
<dbReference type="Proteomes" id="UP000429607">
    <property type="component" value="Unassembled WGS sequence"/>
</dbReference>
<dbReference type="InterPro" id="IPR036881">
    <property type="entry name" value="Glyco_hydro_3_C_sf"/>
</dbReference>
<dbReference type="Gene3D" id="3.20.20.300">
    <property type="entry name" value="Glycoside hydrolase, family 3, N-terminal domain"/>
    <property type="match status" value="1"/>
</dbReference>
<dbReference type="GO" id="GO:0045493">
    <property type="term" value="P:xylan catabolic process"/>
    <property type="evidence" value="ECO:0007669"/>
    <property type="project" value="InterPro"/>
</dbReference>
<evidence type="ECO:0000256" key="2">
    <source>
        <dbReference type="ARBA" id="ARBA00022801"/>
    </source>
</evidence>
<dbReference type="InterPro" id="IPR036962">
    <property type="entry name" value="Glyco_hydro_3_N_sf"/>
</dbReference>
<feature type="non-terminal residue" evidence="7">
    <location>
        <position position="1"/>
    </location>
</feature>
<dbReference type="InterPro" id="IPR017853">
    <property type="entry name" value="GH"/>
</dbReference>
<dbReference type="GO" id="GO:0031222">
    <property type="term" value="P:arabinan catabolic process"/>
    <property type="evidence" value="ECO:0007669"/>
    <property type="project" value="TreeGrafter"/>
</dbReference>
<dbReference type="FunFam" id="3.40.50.1700:FF:000010">
    <property type="entry name" value="Glycoside hydrolase, putative"/>
    <property type="match status" value="1"/>
</dbReference>
<dbReference type="EMBL" id="QXFU01005280">
    <property type="protein sequence ID" value="KAE8964961.1"/>
    <property type="molecule type" value="Genomic_DNA"/>
</dbReference>
<gene>
    <name evidence="6" type="ORF">PR001_g28811</name>
    <name evidence="5" type="ORF">PR002_g28824</name>
    <name evidence="7" type="ORF">PR003_g29971</name>
</gene>
<dbReference type="InterPro" id="IPR002772">
    <property type="entry name" value="Glyco_hydro_3_C"/>
</dbReference>
<dbReference type="GO" id="GO:0009044">
    <property type="term" value="F:xylan 1,4-beta-xylosidase activity"/>
    <property type="evidence" value="ECO:0007669"/>
    <property type="project" value="InterPro"/>
</dbReference>
<evidence type="ECO:0000259" key="4">
    <source>
        <dbReference type="SMART" id="SM01217"/>
    </source>
</evidence>
<evidence type="ECO:0000313" key="7">
    <source>
        <dbReference type="EMBL" id="KAE9273211.1"/>
    </source>
</evidence>
<keyword evidence="3" id="KW-0326">Glycosidase</keyword>
<keyword evidence="2" id="KW-0378">Hydrolase</keyword>
<evidence type="ECO:0000313" key="10">
    <source>
        <dbReference type="Proteomes" id="UP000435112"/>
    </source>
</evidence>
<evidence type="ECO:0000313" key="9">
    <source>
        <dbReference type="Proteomes" id="UP000434957"/>
    </source>
</evidence>
<evidence type="ECO:0000313" key="6">
    <source>
        <dbReference type="EMBL" id="KAE8965175.1"/>
    </source>
</evidence>
<dbReference type="EMBL" id="QXFV01005377">
    <property type="protein sequence ID" value="KAE8965175.1"/>
    <property type="molecule type" value="Genomic_DNA"/>
</dbReference>
<dbReference type="PRINTS" id="PR00133">
    <property type="entry name" value="GLHYDRLASE3"/>
</dbReference>
<dbReference type="InterPro" id="IPR013783">
    <property type="entry name" value="Ig-like_fold"/>
</dbReference>
<dbReference type="PANTHER" id="PTHR42721:SF41">
    <property type="entry name" value="GLYCOSIDE HYDROLASE FAMILY 3 C-TERMINAL DOMAIN-CONTAINING PROTEIN"/>
    <property type="match status" value="1"/>
</dbReference>
<accession>A0A6A4BIL6</accession>
<dbReference type="InterPro" id="IPR026891">
    <property type="entry name" value="Fn3-like"/>
</dbReference>
<dbReference type="OrthoDB" id="408728at2759"/>
<proteinExistence type="predicted"/>
<dbReference type="EMBL" id="QXFT01005314">
    <property type="protein sequence ID" value="KAE9273211.1"/>
    <property type="molecule type" value="Genomic_DNA"/>
</dbReference>
<dbReference type="Gene3D" id="2.60.40.10">
    <property type="entry name" value="Immunoglobulins"/>
    <property type="match status" value="1"/>
</dbReference>
<dbReference type="Proteomes" id="UP000435112">
    <property type="component" value="Unassembled WGS sequence"/>
</dbReference>